<dbReference type="RefSeq" id="XP_018029322.1">
    <property type="nucleotide sequence ID" value="XM_018179724.1"/>
</dbReference>
<dbReference type="FunCoup" id="A0A177BX51">
    <property type="interactions" value="46"/>
</dbReference>
<feature type="compositionally biased region" description="Acidic residues" evidence="1">
    <location>
        <begin position="464"/>
        <end position="485"/>
    </location>
</feature>
<gene>
    <name evidence="2" type="ORF">CC84DRAFT_1169684</name>
</gene>
<name>A0A177BX51_9PLEO</name>
<dbReference type="EMBL" id="KV441563">
    <property type="protein sequence ID" value="OAF98956.1"/>
    <property type="molecule type" value="Genomic_DNA"/>
</dbReference>
<sequence>MPSPPLPASAYDALGLSEETVRIATTPRRSPPTVASPNLLQDAQEPEPRLAMNDSAIVLYAELLLNIRTVTLFASLRTEYTRETKARLESNGCAVTVTHEGTSATIKLPIQVQGGGDAALSLPANPPSKDLTLRLQIEEKEGSNMLGALLSEDRKANIVPWDGASLNGATDVTIHCKSCERVIVPAGVVREWRDLPNENWAEMMDFWHCHKPDEHHLHDHANEEAIGNKGYAASNRLQAAKGIGFVDLGSFLLDEGDCTGIETSPTALHCTHCTFLLGAPDPSSSGHRIWKWCIGVSTPTPQAQPQKPLSFPPQHWIAARLLHLIENQNVRRFHVHPPLPPSPSPPSPSGLMPEPEPVPSLLCWVFTPDLIVSSSLNTRGPTRALKVFWKRQTWAPLQPGEVEKVDEEDVEVVGVLFEALGRVLVESQGGMPESARRWGEWEVGLLERFDKQHVRAVSWVEGGGGDEEEGAAGEAGYDGDGEFDG</sequence>
<dbReference type="STRING" id="1460663.A0A177BX51"/>
<dbReference type="GeneID" id="28763210"/>
<dbReference type="GO" id="GO:0051865">
    <property type="term" value="P:protein autoubiquitination"/>
    <property type="evidence" value="ECO:0007669"/>
    <property type="project" value="TreeGrafter"/>
</dbReference>
<dbReference type="GO" id="GO:0000151">
    <property type="term" value="C:ubiquitin ligase complex"/>
    <property type="evidence" value="ECO:0007669"/>
    <property type="project" value="TreeGrafter"/>
</dbReference>
<feature type="region of interest" description="Disordered" evidence="1">
    <location>
        <begin position="335"/>
        <end position="354"/>
    </location>
</feature>
<dbReference type="GO" id="GO:0030332">
    <property type="term" value="F:cyclin binding"/>
    <property type="evidence" value="ECO:0007669"/>
    <property type="project" value="TreeGrafter"/>
</dbReference>
<dbReference type="InParanoid" id="A0A177BX51"/>
<dbReference type="Proteomes" id="UP000077069">
    <property type="component" value="Unassembled WGS sequence"/>
</dbReference>
<dbReference type="Pfam" id="PF09814">
    <property type="entry name" value="HECT_2"/>
    <property type="match status" value="1"/>
</dbReference>
<evidence type="ECO:0008006" key="4">
    <source>
        <dbReference type="Google" id="ProtNLM"/>
    </source>
</evidence>
<feature type="compositionally biased region" description="Pro residues" evidence="1">
    <location>
        <begin position="337"/>
        <end position="354"/>
    </location>
</feature>
<evidence type="ECO:0000313" key="2">
    <source>
        <dbReference type="EMBL" id="OAF98956.1"/>
    </source>
</evidence>
<dbReference type="AlphaFoldDB" id="A0A177BX51"/>
<dbReference type="GO" id="GO:0000209">
    <property type="term" value="P:protein polyubiquitination"/>
    <property type="evidence" value="ECO:0007669"/>
    <property type="project" value="TreeGrafter"/>
</dbReference>
<dbReference type="PANTHER" id="PTHR31531:SF2">
    <property type="entry name" value="E3 UBIQUITIN-PROTEIN LIGASE E3D"/>
    <property type="match status" value="1"/>
</dbReference>
<proteinExistence type="predicted"/>
<reference evidence="2 3" key="1">
    <citation type="submission" date="2016-05" db="EMBL/GenBank/DDBJ databases">
        <title>Comparative analysis of secretome profiles of manganese(II)-oxidizing ascomycete fungi.</title>
        <authorList>
            <consortium name="DOE Joint Genome Institute"/>
            <person name="Zeiner C.A."/>
            <person name="Purvine S.O."/>
            <person name="Zink E.M."/>
            <person name="Wu S."/>
            <person name="Pasa-Tolic L."/>
            <person name="Chaput D.L."/>
            <person name="Haridas S."/>
            <person name="Grigoriev I.V."/>
            <person name="Santelli C.M."/>
            <person name="Hansel C.M."/>
        </authorList>
    </citation>
    <scope>NUCLEOTIDE SEQUENCE [LARGE SCALE GENOMIC DNA]</scope>
    <source>
        <strain evidence="2 3">AP3s5-JAC2a</strain>
    </source>
</reference>
<feature type="region of interest" description="Disordered" evidence="1">
    <location>
        <begin position="24"/>
        <end position="46"/>
    </location>
</feature>
<dbReference type="GO" id="GO:0005829">
    <property type="term" value="C:cytosol"/>
    <property type="evidence" value="ECO:0007669"/>
    <property type="project" value="TreeGrafter"/>
</dbReference>
<dbReference type="InterPro" id="IPR019193">
    <property type="entry name" value="UBQ-conj_enz_E2-bd_prot"/>
</dbReference>
<dbReference type="GO" id="GO:0031624">
    <property type="term" value="F:ubiquitin conjugating enzyme binding"/>
    <property type="evidence" value="ECO:0007669"/>
    <property type="project" value="TreeGrafter"/>
</dbReference>
<evidence type="ECO:0000256" key="1">
    <source>
        <dbReference type="SAM" id="MobiDB-lite"/>
    </source>
</evidence>
<accession>A0A177BX51</accession>
<dbReference type="PANTHER" id="PTHR31531">
    <property type="entry name" value="E3 UBIQUITIN-PROTEIN LIGASE E3D FAMILY MEMBER"/>
    <property type="match status" value="1"/>
</dbReference>
<protein>
    <recommendedName>
        <fullName evidence="4">Ubiquitin-conjugating enzyme E2-binding protein</fullName>
    </recommendedName>
</protein>
<dbReference type="GO" id="GO:0005634">
    <property type="term" value="C:nucleus"/>
    <property type="evidence" value="ECO:0007669"/>
    <property type="project" value="TreeGrafter"/>
</dbReference>
<dbReference type="OrthoDB" id="386949at2759"/>
<dbReference type="GO" id="GO:0006513">
    <property type="term" value="P:protein monoubiquitination"/>
    <property type="evidence" value="ECO:0007669"/>
    <property type="project" value="TreeGrafter"/>
</dbReference>
<evidence type="ECO:0000313" key="3">
    <source>
        <dbReference type="Proteomes" id="UP000077069"/>
    </source>
</evidence>
<organism evidence="2 3">
    <name type="scientific">Paraphaeosphaeria sporulosa</name>
    <dbReference type="NCBI Taxonomy" id="1460663"/>
    <lineage>
        <taxon>Eukaryota</taxon>
        <taxon>Fungi</taxon>
        <taxon>Dikarya</taxon>
        <taxon>Ascomycota</taxon>
        <taxon>Pezizomycotina</taxon>
        <taxon>Dothideomycetes</taxon>
        <taxon>Pleosporomycetidae</taxon>
        <taxon>Pleosporales</taxon>
        <taxon>Massarineae</taxon>
        <taxon>Didymosphaeriaceae</taxon>
        <taxon>Paraphaeosphaeria</taxon>
    </lineage>
</organism>
<dbReference type="GO" id="GO:0043161">
    <property type="term" value="P:proteasome-mediated ubiquitin-dependent protein catabolic process"/>
    <property type="evidence" value="ECO:0007669"/>
    <property type="project" value="TreeGrafter"/>
</dbReference>
<feature type="region of interest" description="Disordered" evidence="1">
    <location>
        <begin position="460"/>
        <end position="485"/>
    </location>
</feature>
<keyword evidence="3" id="KW-1185">Reference proteome</keyword>
<dbReference type="GO" id="GO:0061630">
    <property type="term" value="F:ubiquitin protein ligase activity"/>
    <property type="evidence" value="ECO:0007669"/>
    <property type="project" value="TreeGrafter"/>
</dbReference>